<sequence>MLQKESRHYGLVGAIVLLALASHVSAFYMLLLDKGRNNWWLPESRKHPYFLRRYGNYGTCYQFPKQDQGNPVQLKSVDAVVIYNPPSQVPVKAIGFWEDSMCDQTGRRKPDWILQLHAEYPVGIYLFNLRHLNINPPLKAESFRALDLDREINAKDGYLHHENVNKKSTFLYDWPYTMDPATGMVHKENHAKIYPSAGTFGNIPWWLPYQSDENRYLYLRNGAEKMLNPITAKENYIAYGTMMEKNMPLRQVENVKAIAATIGRPLDEIWANPAIHPDIEDLAKLEEALRRTNIQRNPQIETGFLEEPPPSPNILSAIKDATIPQPKENFSVINNMRGLDLIPNEKNWSRQHPTATTASSESLSGDKVTKENPPQSLQKWLETEGINYEGLDFSDLLEDANKHTNNAPSAGKAEEQTNGDSKRSTTAEGVSEPQNLPFLAPSQMQAMISKLSQVIKNLEYRMRNPLPVANLGESSSNPQNLGNRAETALGSQGKMIMADLARSSGMLPDPNDLTAGLRENEALLQRFKVQGGVTPGDGTGLPSELNGDHSFEKSSLDPNYSRTPLREDEAGRGRGQVSQQQPLNSPSHIVFKDGENEDNLDLTTKKVKTEKDNSR</sequence>
<feature type="region of interest" description="Disordered" evidence="1">
    <location>
        <begin position="344"/>
        <end position="377"/>
    </location>
</feature>
<feature type="compositionally biased region" description="Basic and acidic residues" evidence="1">
    <location>
        <begin position="546"/>
        <end position="555"/>
    </location>
</feature>
<evidence type="ECO:0000313" key="3">
    <source>
        <dbReference type="Proteomes" id="UP001365542"/>
    </source>
</evidence>
<feature type="compositionally biased region" description="Basic and acidic residues" evidence="1">
    <location>
        <begin position="412"/>
        <end position="425"/>
    </location>
</feature>
<reference evidence="2 3" key="1">
    <citation type="submission" date="2019-10" db="EMBL/GenBank/DDBJ databases">
        <authorList>
            <person name="Palmer J.M."/>
        </authorList>
    </citation>
    <scope>NUCLEOTIDE SEQUENCE [LARGE SCALE GENOMIC DNA]</scope>
    <source>
        <strain evidence="2 3">TWF694</strain>
    </source>
</reference>
<feature type="compositionally biased region" description="Polar residues" evidence="1">
    <location>
        <begin position="350"/>
        <end position="363"/>
    </location>
</feature>
<dbReference type="AlphaFoldDB" id="A0AAV9XK56"/>
<gene>
    <name evidence="2" type="ORF">TWF694_006300</name>
</gene>
<protein>
    <submittedName>
        <fullName evidence="2">Uncharacterized protein</fullName>
    </submittedName>
</protein>
<feature type="region of interest" description="Disordered" evidence="1">
    <location>
        <begin position="530"/>
        <end position="615"/>
    </location>
</feature>
<dbReference type="EMBL" id="JAVHJO010000002">
    <property type="protein sequence ID" value="KAK6542341.1"/>
    <property type="molecule type" value="Genomic_DNA"/>
</dbReference>
<evidence type="ECO:0000313" key="2">
    <source>
        <dbReference type="EMBL" id="KAK6542341.1"/>
    </source>
</evidence>
<comment type="caution">
    <text evidence="2">The sequence shown here is derived from an EMBL/GenBank/DDBJ whole genome shotgun (WGS) entry which is preliminary data.</text>
</comment>
<name>A0AAV9XK56_9PEZI</name>
<organism evidence="2 3">
    <name type="scientific">Orbilia ellipsospora</name>
    <dbReference type="NCBI Taxonomy" id="2528407"/>
    <lineage>
        <taxon>Eukaryota</taxon>
        <taxon>Fungi</taxon>
        <taxon>Dikarya</taxon>
        <taxon>Ascomycota</taxon>
        <taxon>Pezizomycotina</taxon>
        <taxon>Orbiliomycetes</taxon>
        <taxon>Orbiliales</taxon>
        <taxon>Orbiliaceae</taxon>
        <taxon>Orbilia</taxon>
    </lineage>
</organism>
<keyword evidence="3" id="KW-1185">Reference proteome</keyword>
<evidence type="ECO:0000256" key="1">
    <source>
        <dbReference type="SAM" id="MobiDB-lite"/>
    </source>
</evidence>
<accession>A0AAV9XK56</accession>
<feature type="compositionally biased region" description="Basic and acidic residues" evidence="1">
    <location>
        <begin position="603"/>
        <end position="615"/>
    </location>
</feature>
<feature type="region of interest" description="Disordered" evidence="1">
    <location>
        <begin position="401"/>
        <end position="435"/>
    </location>
</feature>
<dbReference type="Proteomes" id="UP001365542">
    <property type="component" value="Unassembled WGS sequence"/>
</dbReference>
<feature type="compositionally biased region" description="Polar residues" evidence="1">
    <location>
        <begin position="576"/>
        <end position="587"/>
    </location>
</feature>
<proteinExistence type="predicted"/>